<sequence length="36" mass="3693">MGPDLAGPEVVAASERAADRLVDAELLALCEAARLV</sequence>
<evidence type="ECO:0000313" key="2">
    <source>
        <dbReference type="Proteomes" id="UP000232453"/>
    </source>
</evidence>
<accession>A0AA44ZQ65</accession>
<comment type="caution">
    <text evidence="1">The sequence shown here is derived from an EMBL/GenBank/DDBJ whole genome shotgun (WGS) entry which is preliminary data.</text>
</comment>
<dbReference type="EMBL" id="PHUJ01000003">
    <property type="protein sequence ID" value="PKB31642.1"/>
    <property type="molecule type" value="Genomic_DNA"/>
</dbReference>
<gene>
    <name evidence="1" type="ORF">ATL51_3336</name>
</gene>
<protein>
    <submittedName>
        <fullName evidence="1">Uncharacterized protein</fullName>
    </submittedName>
</protein>
<evidence type="ECO:0000313" key="1">
    <source>
        <dbReference type="EMBL" id="PKB31642.1"/>
    </source>
</evidence>
<dbReference type="AlphaFoldDB" id="A0AA44ZQ65"/>
<dbReference type="Proteomes" id="UP000232453">
    <property type="component" value="Unassembled WGS sequence"/>
</dbReference>
<name>A0AA44ZQ65_PSEA5</name>
<organism evidence="1 2">
    <name type="scientific">Pseudonocardia alni</name>
    <name type="common">Amycolata alni</name>
    <dbReference type="NCBI Taxonomy" id="33907"/>
    <lineage>
        <taxon>Bacteria</taxon>
        <taxon>Bacillati</taxon>
        <taxon>Actinomycetota</taxon>
        <taxon>Actinomycetes</taxon>
        <taxon>Pseudonocardiales</taxon>
        <taxon>Pseudonocardiaceae</taxon>
        <taxon>Pseudonocardia</taxon>
    </lineage>
</organism>
<proteinExistence type="predicted"/>
<reference evidence="1 2" key="1">
    <citation type="submission" date="2017-11" db="EMBL/GenBank/DDBJ databases">
        <title>Sequencing the genomes of 1000 actinobacteria strains.</title>
        <authorList>
            <person name="Klenk H.-P."/>
        </authorList>
    </citation>
    <scope>NUCLEOTIDE SEQUENCE [LARGE SCALE GENOMIC DNA]</scope>
    <source>
        <strain evidence="1 2">DSM 44104</strain>
    </source>
</reference>